<evidence type="ECO:0000256" key="4">
    <source>
        <dbReference type="ARBA" id="ARBA00022729"/>
    </source>
</evidence>
<evidence type="ECO:0000256" key="8">
    <source>
        <dbReference type="ARBA" id="ARBA00023288"/>
    </source>
</evidence>
<dbReference type="GO" id="GO:0098552">
    <property type="term" value="C:side of membrane"/>
    <property type="evidence" value="ECO:0007669"/>
    <property type="project" value="UniProtKB-KW"/>
</dbReference>
<feature type="signal peptide" evidence="11">
    <location>
        <begin position="1"/>
        <end position="23"/>
    </location>
</feature>
<keyword evidence="6" id="KW-1015">Disulfide bond</keyword>
<keyword evidence="7" id="KW-0325">Glycoprotein</keyword>
<dbReference type="Gramene" id="PRQ20210">
    <property type="protein sequence ID" value="PRQ20210"/>
    <property type="gene ID" value="RchiOBHm_Chr7g0225651"/>
</dbReference>
<keyword evidence="4 11" id="KW-0732">Signal</keyword>
<evidence type="ECO:0000256" key="3">
    <source>
        <dbReference type="ARBA" id="ARBA00022622"/>
    </source>
</evidence>
<feature type="chain" id="PRO_5015137223" evidence="11">
    <location>
        <begin position="24"/>
        <end position="197"/>
    </location>
</feature>
<keyword evidence="2" id="KW-1003">Cell membrane</keyword>
<dbReference type="OrthoDB" id="2015640at2759"/>
<feature type="domain" description="Phytocyanin" evidence="12">
    <location>
        <begin position="24"/>
        <end position="125"/>
    </location>
</feature>
<comment type="subcellular location">
    <subcellularLocation>
        <location evidence="1">Cell membrane</location>
        <topology evidence="1">Lipid-anchor</topology>
        <topology evidence="1">GPI-anchor</topology>
    </subcellularLocation>
</comment>
<evidence type="ECO:0000256" key="6">
    <source>
        <dbReference type="ARBA" id="ARBA00023157"/>
    </source>
</evidence>
<proteinExistence type="inferred from homology"/>
<keyword evidence="5" id="KW-0472">Membrane</keyword>
<keyword evidence="8" id="KW-0449">Lipoprotein</keyword>
<sequence length="197" mass="21744">MGSKRCMSVLVVVFMALVSYSQAHKFFVGGKDGWIVNPSENFNHWAGRHRFQVNDTLCFKYKKGSNSVLVVTKEDYYSCNNNNPIQYLTDGDSVFRFERSGPFFFISGNADDCQNGQKLIVVVLALRHKSDHGDAPLVPSPSPVASPNSDSNPSDLNNKPTPPLKENSGSLLRFKGSDVGLVCLGIVTSMIFSNFRV</sequence>
<evidence type="ECO:0000313" key="14">
    <source>
        <dbReference type="Proteomes" id="UP000238479"/>
    </source>
</evidence>
<dbReference type="InterPro" id="IPR008972">
    <property type="entry name" value="Cupredoxin"/>
</dbReference>
<feature type="compositionally biased region" description="Low complexity" evidence="10">
    <location>
        <begin position="145"/>
        <end position="158"/>
    </location>
</feature>
<dbReference type="InterPro" id="IPR003245">
    <property type="entry name" value="Phytocyanin_dom"/>
</dbReference>
<dbReference type="InterPro" id="IPR041846">
    <property type="entry name" value="ENL_dom"/>
</dbReference>
<evidence type="ECO:0000313" key="13">
    <source>
        <dbReference type="EMBL" id="PRQ20210.1"/>
    </source>
</evidence>
<dbReference type="Gene3D" id="2.60.40.420">
    <property type="entry name" value="Cupredoxins - blue copper proteins"/>
    <property type="match status" value="1"/>
</dbReference>
<evidence type="ECO:0000256" key="2">
    <source>
        <dbReference type="ARBA" id="ARBA00022475"/>
    </source>
</evidence>
<dbReference type="InterPro" id="IPR039391">
    <property type="entry name" value="Phytocyanin-like"/>
</dbReference>
<comment type="similarity">
    <text evidence="9">Belongs to the early nodulin-like (ENODL) family.</text>
</comment>
<reference evidence="13 14" key="1">
    <citation type="journal article" date="2018" name="Nat. Genet.">
        <title>The Rosa genome provides new insights in the design of modern roses.</title>
        <authorList>
            <person name="Bendahmane M."/>
        </authorList>
    </citation>
    <scope>NUCLEOTIDE SEQUENCE [LARGE SCALE GENOMIC DNA]</scope>
    <source>
        <strain evidence="14">cv. Old Blush</strain>
    </source>
</reference>
<dbReference type="OMA" id="TVMSTGH"/>
<keyword evidence="3" id="KW-0336">GPI-anchor</keyword>
<dbReference type="EMBL" id="PDCK01000045">
    <property type="protein sequence ID" value="PRQ20210.1"/>
    <property type="molecule type" value="Genomic_DNA"/>
</dbReference>
<evidence type="ECO:0000256" key="1">
    <source>
        <dbReference type="ARBA" id="ARBA00004609"/>
    </source>
</evidence>
<evidence type="ECO:0000256" key="5">
    <source>
        <dbReference type="ARBA" id="ARBA00023136"/>
    </source>
</evidence>
<organism evidence="13 14">
    <name type="scientific">Rosa chinensis</name>
    <name type="common">China rose</name>
    <dbReference type="NCBI Taxonomy" id="74649"/>
    <lineage>
        <taxon>Eukaryota</taxon>
        <taxon>Viridiplantae</taxon>
        <taxon>Streptophyta</taxon>
        <taxon>Embryophyta</taxon>
        <taxon>Tracheophyta</taxon>
        <taxon>Spermatophyta</taxon>
        <taxon>Magnoliopsida</taxon>
        <taxon>eudicotyledons</taxon>
        <taxon>Gunneridae</taxon>
        <taxon>Pentapetalae</taxon>
        <taxon>rosids</taxon>
        <taxon>fabids</taxon>
        <taxon>Rosales</taxon>
        <taxon>Rosaceae</taxon>
        <taxon>Rosoideae</taxon>
        <taxon>Rosoideae incertae sedis</taxon>
        <taxon>Rosa</taxon>
    </lineage>
</organism>
<evidence type="ECO:0000259" key="12">
    <source>
        <dbReference type="PROSITE" id="PS51485"/>
    </source>
</evidence>
<comment type="caution">
    <text evidence="13">The sequence shown here is derived from an EMBL/GenBank/DDBJ whole genome shotgun (WGS) entry which is preliminary data.</text>
</comment>
<dbReference type="GO" id="GO:0009055">
    <property type="term" value="F:electron transfer activity"/>
    <property type="evidence" value="ECO:0007669"/>
    <property type="project" value="InterPro"/>
</dbReference>
<gene>
    <name evidence="13" type="ORF">RchiOBHm_Chr7g0225651</name>
</gene>
<dbReference type="CDD" id="cd11019">
    <property type="entry name" value="OsENODL1_like"/>
    <property type="match status" value="1"/>
</dbReference>
<dbReference type="Proteomes" id="UP000238479">
    <property type="component" value="Chromosome 7"/>
</dbReference>
<dbReference type="GO" id="GO:0005886">
    <property type="term" value="C:plasma membrane"/>
    <property type="evidence" value="ECO:0007669"/>
    <property type="project" value="UniProtKB-SubCell"/>
</dbReference>
<name>A0A2P6PE64_ROSCH</name>
<accession>A0A2P6PE64</accession>
<evidence type="ECO:0000256" key="11">
    <source>
        <dbReference type="SAM" id="SignalP"/>
    </source>
</evidence>
<dbReference type="SUPFAM" id="SSF49503">
    <property type="entry name" value="Cupredoxins"/>
    <property type="match status" value="1"/>
</dbReference>
<evidence type="ECO:0000256" key="9">
    <source>
        <dbReference type="ARBA" id="ARBA00035011"/>
    </source>
</evidence>
<dbReference type="Pfam" id="PF02298">
    <property type="entry name" value="Cu_bind_like"/>
    <property type="match status" value="1"/>
</dbReference>
<protein>
    <submittedName>
        <fullName evidence="13">Putative cupredoxin</fullName>
    </submittedName>
</protein>
<keyword evidence="14" id="KW-1185">Reference proteome</keyword>
<evidence type="ECO:0000256" key="10">
    <source>
        <dbReference type="SAM" id="MobiDB-lite"/>
    </source>
</evidence>
<feature type="region of interest" description="Disordered" evidence="10">
    <location>
        <begin position="133"/>
        <end position="169"/>
    </location>
</feature>
<evidence type="ECO:0000256" key="7">
    <source>
        <dbReference type="ARBA" id="ARBA00023180"/>
    </source>
</evidence>
<dbReference type="PROSITE" id="PS51485">
    <property type="entry name" value="PHYTOCYANIN"/>
    <property type="match status" value="1"/>
</dbReference>
<dbReference type="STRING" id="74649.A0A2P6PE64"/>
<dbReference type="PANTHER" id="PTHR33021">
    <property type="entry name" value="BLUE COPPER PROTEIN"/>
    <property type="match status" value="1"/>
</dbReference>
<dbReference type="PANTHER" id="PTHR33021:SF509">
    <property type="entry name" value="PHYTOCYANIN DOMAIN-CONTAINING PROTEIN"/>
    <property type="match status" value="1"/>
</dbReference>
<dbReference type="AlphaFoldDB" id="A0A2P6PE64"/>
<dbReference type="FunFam" id="2.60.40.420:FF:000010">
    <property type="entry name" value="Early nodulin-like protein 1"/>
    <property type="match status" value="1"/>
</dbReference>